<dbReference type="Proteomes" id="UP001353858">
    <property type="component" value="Unassembled WGS sequence"/>
</dbReference>
<sequence>MMMGGIKPRPPCEICRCTTLTNYEKSRIIFGIQNEYDLNSSSGSYCTTSYKNVFLFVFTFRRSSSHRKFFHLFQKWPFFQKNPEGWWGNQNPTKKIPKFK</sequence>
<evidence type="ECO:0000313" key="1">
    <source>
        <dbReference type="EMBL" id="KAK4879106.1"/>
    </source>
</evidence>
<reference evidence="2" key="1">
    <citation type="submission" date="2023-01" db="EMBL/GenBank/DDBJ databases">
        <title>Key to firefly adult light organ development and bioluminescence: homeobox transcription factors regulate luciferase expression and transportation to peroxisome.</title>
        <authorList>
            <person name="Fu X."/>
        </authorList>
    </citation>
    <scope>NUCLEOTIDE SEQUENCE [LARGE SCALE GENOMIC DNA]</scope>
</reference>
<proteinExistence type="predicted"/>
<comment type="caution">
    <text evidence="1">The sequence shown here is derived from an EMBL/GenBank/DDBJ whole genome shotgun (WGS) entry which is preliminary data.</text>
</comment>
<protein>
    <submittedName>
        <fullName evidence="1">Uncharacterized protein</fullName>
    </submittedName>
</protein>
<name>A0AAN7S912_9COLE</name>
<dbReference type="AlphaFoldDB" id="A0AAN7S912"/>
<accession>A0AAN7S912</accession>
<organism evidence="1 2">
    <name type="scientific">Aquatica leii</name>
    <dbReference type="NCBI Taxonomy" id="1421715"/>
    <lineage>
        <taxon>Eukaryota</taxon>
        <taxon>Metazoa</taxon>
        <taxon>Ecdysozoa</taxon>
        <taxon>Arthropoda</taxon>
        <taxon>Hexapoda</taxon>
        <taxon>Insecta</taxon>
        <taxon>Pterygota</taxon>
        <taxon>Neoptera</taxon>
        <taxon>Endopterygota</taxon>
        <taxon>Coleoptera</taxon>
        <taxon>Polyphaga</taxon>
        <taxon>Elateriformia</taxon>
        <taxon>Elateroidea</taxon>
        <taxon>Lampyridae</taxon>
        <taxon>Luciolinae</taxon>
        <taxon>Aquatica</taxon>
    </lineage>
</organism>
<keyword evidence="2" id="KW-1185">Reference proteome</keyword>
<dbReference type="EMBL" id="JARPUR010000003">
    <property type="protein sequence ID" value="KAK4879106.1"/>
    <property type="molecule type" value="Genomic_DNA"/>
</dbReference>
<evidence type="ECO:0000313" key="2">
    <source>
        <dbReference type="Proteomes" id="UP001353858"/>
    </source>
</evidence>
<gene>
    <name evidence="1" type="ORF">RN001_007252</name>
</gene>